<protein>
    <recommendedName>
        <fullName evidence="5 6">Transcription termination/antitermination protein NusG</fullName>
    </recommendedName>
</protein>
<keyword evidence="4 5" id="KW-0804">Transcription</keyword>
<evidence type="ECO:0000313" key="10">
    <source>
        <dbReference type="Proteomes" id="UP000179243"/>
    </source>
</evidence>
<dbReference type="Gene3D" id="3.30.70.940">
    <property type="entry name" value="NusG, N-terminal domain"/>
    <property type="match status" value="1"/>
</dbReference>
<evidence type="ECO:0000256" key="3">
    <source>
        <dbReference type="ARBA" id="ARBA00023015"/>
    </source>
</evidence>
<gene>
    <name evidence="5" type="primary">nusG</name>
    <name evidence="9" type="ORF">A2519_20670</name>
</gene>
<dbReference type="GO" id="GO:0031564">
    <property type="term" value="P:transcription antitermination"/>
    <property type="evidence" value="ECO:0007669"/>
    <property type="project" value="UniProtKB-UniRule"/>
</dbReference>
<keyword evidence="2 5" id="KW-0889">Transcription antitermination</keyword>
<dbReference type="HAMAP" id="MF_00948">
    <property type="entry name" value="NusG"/>
    <property type="match status" value="1"/>
</dbReference>
<dbReference type="EMBL" id="MFYX01000067">
    <property type="protein sequence ID" value="OGK04597.1"/>
    <property type="molecule type" value="Genomic_DNA"/>
</dbReference>
<dbReference type="SUPFAM" id="SSF50104">
    <property type="entry name" value="Translation proteins SH3-like domain"/>
    <property type="match status" value="1"/>
</dbReference>
<evidence type="ECO:0000259" key="8">
    <source>
        <dbReference type="SMART" id="SM00738"/>
    </source>
</evidence>
<dbReference type="Proteomes" id="UP000179243">
    <property type="component" value="Unassembled WGS sequence"/>
</dbReference>
<evidence type="ECO:0000256" key="6">
    <source>
        <dbReference type="NCBIfam" id="TIGR00922"/>
    </source>
</evidence>
<dbReference type="NCBIfam" id="TIGR00922">
    <property type="entry name" value="nusG"/>
    <property type="match status" value="1"/>
</dbReference>
<comment type="similarity">
    <text evidence="5 7">Belongs to the NusG family.</text>
</comment>
<dbReference type="PANTHER" id="PTHR30265:SF2">
    <property type="entry name" value="TRANSCRIPTION TERMINATION_ANTITERMINATION PROTEIN NUSG"/>
    <property type="match status" value="1"/>
</dbReference>
<dbReference type="GO" id="GO:0006354">
    <property type="term" value="P:DNA-templated transcription elongation"/>
    <property type="evidence" value="ECO:0007669"/>
    <property type="project" value="UniProtKB-UniRule"/>
</dbReference>
<feature type="domain" description="NusG-like N-terminal" evidence="8">
    <location>
        <begin position="2"/>
        <end position="109"/>
    </location>
</feature>
<dbReference type="InterPro" id="IPR015869">
    <property type="entry name" value="Transcrpt_antiterm_NusG_bac_CS"/>
</dbReference>
<organism evidence="9 10">
    <name type="scientific">Candidatus Raymondbacteria bacterium RIFOXYD12_FULL_49_13</name>
    <dbReference type="NCBI Taxonomy" id="1817890"/>
    <lineage>
        <taxon>Bacteria</taxon>
        <taxon>Raymondiibacteriota</taxon>
    </lineage>
</organism>
<dbReference type="InterPro" id="IPR043425">
    <property type="entry name" value="NusG-like"/>
</dbReference>
<evidence type="ECO:0000313" key="9">
    <source>
        <dbReference type="EMBL" id="OGK04597.1"/>
    </source>
</evidence>
<keyword evidence="3 5" id="KW-0805">Transcription regulation</keyword>
<dbReference type="InterPro" id="IPR008991">
    <property type="entry name" value="Translation_prot_SH3-like_sf"/>
</dbReference>
<dbReference type="CDD" id="cd09891">
    <property type="entry name" value="NGN_Bact_1"/>
    <property type="match status" value="1"/>
</dbReference>
<evidence type="ECO:0000256" key="1">
    <source>
        <dbReference type="ARBA" id="ARBA00022472"/>
    </source>
</evidence>
<evidence type="ECO:0000256" key="2">
    <source>
        <dbReference type="ARBA" id="ARBA00022814"/>
    </source>
</evidence>
<dbReference type="InterPro" id="IPR047050">
    <property type="entry name" value="NGN"/>
</dbReference>
<dbReference type="SUPFAM" id="SSF82679">
    <property type="entry name" value="N-utilization substance G protein NusG, N-terminal domain"/>
    <property type="match status" value="1"/>
</dbReference>
<evidence type="ECO:0000256" key="7">
    <source>
        <dbReference type="RuleBase" id="RU000538"/>
    </source>
</evidence>
<accession>A0A1F7FDP5</accession>
<name>A0A1F7FDP5_UNCRA</name>
<evidence type="ECO:0000256" key="4">
    <source>
        <dbReference type="ARBA" id="ARBA00023163"/>
    </source>
</evidence>
<proteinExistence type="inferred from homology"/>
<comment type="function">
    <text evidence="5 7">Participates in transcription elongation, termination and antitermination.</text>
</comment>
<dbReference type="Gene3D" id="2.30.30.30">
    <property type="match status" value="1"/>
</dbReference>
<dbReference type="GO" id="GO:0006353">
    <property type="term" value="P:DNA-templated transcription termination"/>
    <property type="evidence" value="ECO:0007669"/>
    <property type="project" value="UniProtKB-UniRule"/>
</dbReference>
<dbReference type="PANTHER" id="PTHR30265">
    <property type="entry name" value="RHO-INTERACTING TRANSCRIPTION TERMINATION FACTOR NUSG"/>
    <property type="match status" value="1"/>
</dbReference>
<dbReference type="PROSITE" id="PS01014">
    <property type="entry name" value="NUSG"/>
    <property type="match status" value="1"/>
</dbReference>
<dbReference type="CDD" id="cd06091">
    <property type="entry name" value="KOW_NusG"/>
    <property type="match status" value="1"/>
</dbReference>
<dbReference type="InterPro" id="IPR036735">
    <property type="entry name" value="NGN_dom_sf"/>
</dbReference>
<dbReference type="AlphaFoldDB" id="A0A1F7FDP5"/>
<dbReference type="PRINTS" id="PR00338">
    <property type="entry name" value="NUSGTNSCPFCT"/>
</dbReference>
<reference evidence="9 10" key="1">
    <citation type="journal article" date="2016" name="Nat. Commun.">
        <title>Thousands of microbial genomes shed light on interconnected biogeochemical processes in an aquifer system.</title>
        <authorList>
            <person name="Anantharaman K."/>
            <person name="Brown C.T."/>
            <person name="Hug L.A."/>
            <person name="Sharon I."/>
            <person name="Castelle C.J."/>
            <person name="Probst A.J."/>
            <person name="Thomas B.C."/>
            <person name="Singh A."/>
            <person name="Wilkins M.J."/>
            <person name="Karaoz U."/>
            <person name="Brodie E.L."/>
            <person name="Williams K.H."/>
            <person name="Hubbard S.S."/>
            <person name="Banfield J.F."/>
        </authorList>
    </citation>
    <scope>NUCLEOTIDE SEQUENCE [LARGE SCALE GENOMIC DNA]</scope>
</reference>
<comment type="caution">
    <text evidence="9">The sequence shown here is derived from an EMBL/GenBank/DDBJ whole genome shotgun (WGS) entry which is preliminary data.</text>
</comment>
<dbReference type="SMART" id="SM00738">
    <property type="entry name" value="NGN"/>
    <property type="match status" value="1"/>
</dbReference>
<dbReference type="InterPro" id="IPR001062">
    <property type="entry name" value="Transcrpt_antiterm_NusG"/>
</dbReference>
<dbReference type="FunFam" id="2.30.30.30:FF:000002">
    <property type="entry name" value="Transcription termination/antitermination factor NusG"/>
    <property type="match status" value="1"/>
</dbReference>
<dbReference type="GO" id="GO:0005829">
    <property type="term" value="C:cytosol"/>
    <property type="evidence" value="ECO:0007669"/>
    <property type="project" value="UniProtKB-ARBA"/>
</dbReference>
<sequence>MAKKWYVVHTLSGHEARVKSHLEHVIDSEEMKDQFGQILLPTQEVLTIKKGKRVTQTKKFFPSYLVIEMEDNAQTVHLVTSTPGVTNFIGGKKPQPLKAAEVERIIGQIDPQKRKQESDIPFLIGDAVKIKDGPFREFDGTVDEISVEKGKLKVMVSVFGRLTPVELDFLQVTPL</sequence>
<evidence type="ECO:0000256" key="5">
    <source>
        <dbReference type="HAMAP-Rule" id="MF_00948"/>
    </source>
</evidence>
<dbReference type="InterPro" id="IPR006645">
    <property type="entry name" value="NGN-like_dom"/>
</dbReference>
<dbReference type="Pfam" id="PF02357">
    <property type="entry name" value="NusG"/>
    <property type="match status" value="1"/>
</dbReference>
<dbReference type="InterPro" id="IPR014722">
    <property type="entry name" value="Rib_uL2_dom2"/>
</dbReference>
<keyword evidence="1 5" id="KW-0806">Transcription termination</keyword>
<dbReference type="GO" id="GO:0032784">
    <property type="term" value="P:regulation of DNA-templated transcription elongation"/>
    <property type="evidence" value="ECO:0007669"/>
    <property type="project" value="InterPro"/>
</dbReference>